<dbReference type="EMBL" id="QTTT01000001">
    <property type="protein sequence ID" value="REF01044.1"/>
    <property type="molecule type" value="Genomic_DNA"/>
</dbReference>
<keyword evidence="1" id="KW-0732">Signal</keyword>
<dbReference type="AlphaFoldDB" id="A0A3D9T3U3"/>
<evidence type="ECO:0000313" key="3">
    <source>
        <dbReference type="Proteomes" id="UP000256661"/>
    </source>
</evidence>
<keyword evidence="3" id="KW-1185">Reference proteome</keyword>
<proteinExistence type="predicted"/>
<feature type="signal peptide" evidence="1">
    <location>
        <begin position="1"/>
        <end position="34"/>
    </location>
</feature>
<organism evidence="2 3">
    <name type="scientific">Thermomonospora umbrina</name>
    <dbReference type="NCBI Taxonomy" id="111806"/>
    <lineage>
        <taxon>Bacteria</taxon>
        <taxon>Bacillati</taxon>
        <taxon>Actinomycetota</taxon>
        <taxon>Actinomycetes</taxon>
        <taxon>Streptosporangiales</taxon>
        <taxon>Thermomonosporaceae</taxon>
        <taxon>Thermomonospora</taxon>
    </lineage>
</organism>
<reference evidence="2 3" key="1">
    <citation type="submission" date="2018-08" db="EMBL/GenBank/DDBJ databases">
        <title>Sequencing the genomes of 1000 actinobacteria strains.</title>
        <authorList>
            <person name="Klenk H.-P."/>
        </authorList>
    </citation>
    <scope>NUCLEOTIDE SEQUENCE [LARGE SCALE GENOMIC DNA]</scope>
    <source>
        <strain evidence="2 3">DSM 43927</strain>
    </source>
</reference>
<evidence type="ECO:0000256" key="1">
    <source>
        <dbReference type="SAM" id="SignalP"/>
    </source>
</evidence>
<dbReference type="Proteomes" id="UP000256661">
    <property type="component" value="Unassembled WGS sequence"/>
</dbReference>
<protein>
    <recommendedName>
        <fullName evidence="4">Ribosomally synthesized peptide with SipW-like signal peptide</fullName>
    </recommendedName>
</protein>
<feature type="chain" id="PRO_5039041148" description="Ribosomally synthesized peptide with SipW-like signal peptide" evidence="1">
    <location>
        <begin position="35"/>
        <end position="212"/>
    </location>
</feature>
<dbReference type="RefSeq" id="WP_170177898.1">
    <property type="nucleotide sequence ID" value="NZ_QTTT01000001.1"/>
</dbReference>
<comment type="caution">
    <text evidence="2">The sequence shown here is derived from an EMBL/GenBank/DDBJ whole genome shotgun (WGS) entry which is preliminary data.</text>
</comment>
<name>A0A3D9T3U3_9ACTN</name>
<gene>
    <name evidence="2" type="ORF">DFJ69_6642</name>
</gene>
<accession>A0A3D9T3U3</accession>
<evidence type="ECO:0008006" key="4">
    <source>
        <dbReference type="Google" id="ProtNLM"/>
    </source>
</evidence>
<sequence>MPAVEPGRALRRLVVAPLLTVAAAVALSLPTANVQGNAAAGCTKDPALGVCIVHVPWKVSITGGRWLNPVFTVDDFHDHGTVVLTLANGTSKTVHRYTFTNLEAEPGRLNITETTGRTNYDLALGSAGTAAIGQPGMITAVYGVINSIEIAHLITFYACVEARSLVGFNFVADTNGCNLDMDVYLMRTYNPSATANTFPVGIEGGSLKVTSQ</sequence>
<evidence type="ECO:0000313" key="2">
    <source>
        <dbReference type="EMBL" id="REF01044.1"/>
    </source>
</evidence>